<dbReference type="EMBL" id="HBGX01002045">
    <property type="protein sequence ID" value="CAD9552646.1"/>
    <property type="molecule type" value="Transcribed_RNA"/>
</dbReference>
<feature type="region of interest" description="Disordered" evidence="1">
    <location>
        <begin position="89"/>
        <end position="134"/>
    </location>
</feature>
<gene>
    <name evidence="2" type="ORF">CGLO1086_LOCUS892</name>
</gene>
<evidence type="ECO:0000256" key="1">
    <source>
        <dbReference type="SAM" id="MobiDB-lite"/>
    </source>
</evidence>
<organism evidence="2">
    <name type="scientific">Cyanoptyche gloeocystis</name>
    <dbReference type="NCBI Taxonomy" id="77922"/>
    <lineage>
        <taxon>Eukaryota</taxon>
        <taxon>Glaucocystophyceae</taxon>
        <taxon>Glaucocystophyceae incertae sedis</taxon>
        <taxon>Cyanoptyche</taxon>
    </lineage>
</organism>
<accession>A0A7S2JMZ4</accession>
<evidence type="ECO:0000313" key="2">
    <source>
        <dbReference type="EMBL" id="CAD9552646.1"/>
    </source>
</evidence>
<protein>
    <submittedName>
        <fullName evidence="2">Uncharacterized protein</fullName>
    </submittedName>
</protein>
<name>A0A7S2JMZ4_9EUKA</name>
<reference evidence="2" key="1">
    <citation type="submission" date="2021-01" db="EMBL/GenBank/DDBJ databases">
        <authorList>
            <person name="Corre E."/>
            <person name="Pelletier E."/>
            <person name="Niang G."/>
            <person name="Scheremetjew M."/>
            <person name="Finn R."/>
            <person name="Kale V."/>
            <person name="Holt S."/>
            <person name="Cochrane G."/>
            <person name="Meng A."/>
            <person name="Brown T."/>
            <person name="Cohen L."/>
        </authorList>
    </citation>
    <scope>NUCLEOTIDE SEQUENCE</scope>
    <source>
        <strain evidence="2">SAG4.97</strain>
    </source>
</reference>
<feature type="compositionally biased region" description="Basic and acidic residues" evidence="1">
    <location>
        <begin position="89"/>
        <end position="100"/>
    </location>
</feature>
<feature type="compositionally biased region" description="Polar residues" evidence="1">
    <location>
        <begin position="123"/>
        <end position="134"/>
    </location>
</feature>
<dbReference type="AlphaFoldDB" id="A0A7S2JMZ4"/>
<proteinExistence type="predicted"/>
<sequence length="134" mass="15498">MVQRIRLCQPSKAQTESCERADIFNYWRLTSSFDSKELIAQEKCINTSKNEARKPLSFLPRFRIFAQRFLLCFQQKPVRAFEAVDRCEENDQSLGHDHPSRSGGQRLTKPKRASSRSERGVASGNNFETSVQRE</sequence>